<proteinExistence type="predicted"/>
<evidence type="ECO:0008006" key="3">
    <source>
        <dbReference type="Google" id="ProtNLM"/>
    </source>
</evidence>
<keyword evidence="2" id="KW-1185">Reference proteome</keyword>
<dbReference type="AlphaFoldDB" id="A0ABD2P603"/>
<comment type="caution">
    <text evidence="1">The sequence shown here is derived from an EMBL/GenBank/DDBJ whole genome shotgun (WGS) entry which is preliminary data.</text>
</comment>
<dbReference type="EMBL" id="JABFTP020000185">
    <property type="protein sequence ID" value="KAL3286305.1"/>
    <property type="molecule type" value="Genomic_DNA"/>
</dbReference>
<dbReference type="Proteomes" id="UP001516400">
    <property type="component" value="Unassembled WGS sequence"/>
</dbReference>
<name>A0ABD2P603_9CUCU</name>
<organism evidence="1 2">
    <name type="scientific">Cryptolaemus montrouzieri</name>
    <dbReference type="NCBI Taxonomy" id="559131"/>
    <lineage>
        <taxon>Eukaryota</taxon>
        <taxon>Metazoa</taxon>
        <taxon>Ecdysozoa</taxon>
        <taxon>Arthropoda</taxon>
        <taxon>Hexapoda</taxon>
        <taxon>Insecta</taxon>
        <taxon>Pterygota</taxon>
        <taxon>Neoptera</taxon>
        <taxon>Endopterygota</taxon>
        <taxon>Coleoptera</taxon>
        <taxon>Polyphaga</taxon>
        <taxon>Cucujiformia</taxon>
        <taxon>Coccinelloidea</taxon>
        <taxon>Coccinellidae</taxon>
        <taxon>Scymninae</taxon>
        <taxon>Scymnini</taxon>
        <taxon>Cryptolaemus</taxon>
    </lineage>
</organism>
<protein>
    <recommendedName>
        <fullName evidence="3">Endonuclease/exonuclease/phosphatase domain-containing protein</fullName>
    </recommendedName>
</protein>
<accession>A0ABD2P603</accession>
<dbReference type="PANTHER" id="PTHR33395">
    <property type="entry name" value="TRANSCRIPTASE, PUTATIVE-RELATED-RELATED"/>
    <property type="match status" value="1"/>
</dbReference>
<gene>
    <name evidence="1" type="ORF">HHI36_000814</name>
</gene>
<evidence type="ECO:0000313" key="2">
    <source>
        <dbReference type="Proteomes" id="UP001516400"/>
    </source>
</evidence>
<dbReference type="PANTHER" id="PTHR33395:SF21">
    <property type="entry name" value="PERICARDIN"/>
    <property type="match status" value="1"/>
</dbReference>
<sequence>MVKNSIRNYKIYSSQDDEHDLPTSMEGVLVYVRIAATKFKLASVQNTLEGENEPIILGNYPEIDWSQAAMRGHKIAAREFLATYAQWTCYQLITSSTRLRVDSDSLLDLLLVPDERLVTRISSCPSLGLSDHTVLLATIQETKLVYKINFYKADYAKVNSYLAGELSRQLPKDITLCL</sequence>
<reference evidence="1 2" key="1">
    <citation type="journal article" date="2021" name="BMC Biol.">
        <title>Horizontally acquired antibacterial genes associated with adaptive radiation of ladybird beetles.</title>
        <authorList>
            <person name="Li H.S."/>
            <person name="Tang X.F."/>
            <person name="Huang Y.H."/>
            <person name="Xu Z.Y."/>
            <person name="Chen M.L."/>
            <person name="Du X.Y."/>
            <person name="Qiu B.Y."/>
            <person name="Chen P.T."/>
            <person name="Zhang W."/>
            <person name="Slipinski A."/>
            <person name="Escalona H.E."/>
            <person name="Waterhouse R.M."/>
            <person name="Zwick A."/>
            <person name="Pang H."/>
        </authorList>
    </citation>
    <scope>NUCLEOTIDE SEQUENCE [LARGE SCALE GENOMIC DNA]</scope>
    <source>
        <strain evidence="1">SYSU2018</strain>
    </source>
</reference>
<evidence type="ECO:0000313" key="1">
    <source>
        <dbReference type="EMBL" id="KAL3286305.1"/>
    </source>
</evidence>